<gene>
    <name evidence="1" type="ORF">FOL47_003786</name>
</gene>
<accession>A0A7J6M7E4</accession>
<keyword evidence="2" id="KW-1185">Reference proteome</keyword>
<reference evidence="1 2" key="1">
    <citation type="submission" date="2020-04" db="EMBL/GenBank/DDBJ databases">
        <title>Perkinsus chesapeaki whole genome sequence.</title>
        <authorList>
            <person name="Bogema D.R."/>
        </authorList>
    </citation>
    <scope>NUCLEOTIDE SEQUENCE [LARGE SCALE GENOMIC DNA]</scope>
    <source>
        <strain evidence="1">ATCC PRA-425</strain>
    </source>
</reference>
<name>A0A7J6M7E4_PERCH</name>
<dbReference type="AlphaFoldDB" id="A0A7J6M7E4"/>
<sequence>MAIIASVCNGHPVGLFECIGDTSNGTVNFDKDVNKVGFDLTVLKCNLEVSDAPYKIIRYQHVLYYLRVNYTGTTLEEQVKRCGQPKKIILEGFSGIFYSHISGTPDRIEFQTGTGQWKGVCFNRN</sequence>
<evidence type="ECO:0000313" key="2">
    <source>
        <dbReference type="Proteomes" id="UP000591131"/>
    </source>
</evidence>
<proteinExistence type="predicted"/>
<evidence type="ECO:0000313" key="1">
    <source>
        <dbReference type="EMBL" id="KAF4667060.1"/>
    </source>
</evidence>
<organism evidence="1 2">
    <name type="scientific">Perkinsus chesapeaki</name>
    <name type="common">Clam parasite</name>
    <name type="synonym">Perkinsus andrewsi</name>
    <dbReference type="NCBI Taxonomy" id="330153"/>
    <lineage>
        <taxon>Eukaryota</taxon>
        <taxon>Sar</taxon>
        <taxon>Alveolata</taxon>
        <taxon>Perkinsozoa</taxon>
        <taxon>Perkinsea</taxon>
        <taxon>Perkinsida</taxon>
        <taxon>Perkinsidae</taxon>
        <taxon>Perkinsus</taxon>
    </lineage>
</organism>
<dbReference type="Proteomes" id="UP000591131">
    <property type="component" value="Unassembled WGS sequence"/>
</dbReference>
<comment type="caution">
    <text evidence="1">The sequence shown here is derived from an EMBL/GenBank/DDBJ whole genome shotgun (WGS) entry which is preliminary data.</text>
</comment>
<protein>
    <submittedName>
        <fullName evidence="1">Uncharacterized protein</fullName>
    </submittedName>
</protein>
<dbReference type="EMBL" id="JAAPAO010000220">
    <property type="protein sequence ID" value="KAF4667060.1"/>
    <property type="molecule type" value="Genomic_DNA"/>
</dbReference>